<dbReference type="PANTHER" id="PTHR37691">
    <property type="entry name" value="BLR3518 PROTEIN"/>
    <property type="match status" value="1"/>
</dbReference>
<reference evidence="1" key="2">
    <citation type="submission" date="2020-09" db="EMBL/GenBank/DDBJ databases">
        <authorList>
            <person name="Sun Q."/>
            <person name="Zhou Y."/>
        </authorList>
    </citation>
    <scope>NUCLEOTIDE SEQUENCE</scope>
    <source>
        <strain evidence="1">CGMCC 1.15448</strain>
    </source>
</reference>
<dbReference type="EMBL" id="BMJC01000005">
    <property type="protein sequence ID" value="GGB18227.1"/>
    <property type="molecule type" value="Genomic_DNA"/>
</dbReference>
<dbReference type="Gene3D" id="3.40.1260.10">
    <property type="entry name" value="DsrEFH-like"/>
    <property type="match status" value="1"/>
</dbReference>
<protein>
    <submittedName>
        <fullName evidence="1">Sulfur reductase DrsE</fullName>
    </submittedName>
</protein>
<proteinExistence type="predicted"/>
<dbReference type="SUPFAM" id="SSF75169">
    <property type="entry name" value="DsrEFH-like"/>
    <property type="match status" value="1"/>
</dbReference>
<dbReference type="InterPro" id="IPR003787">
    <property type="entry name" value="Sulphur_relay_DsrE/F-like"/>
</dbReference>
<name>A0A8J2UHG5_9BACT</name>
<dbReference type="InterPro" id="IPR027396">
    <property type="entry name" value="DsrEFH-like"/>
</dbReference>
<dbReference type="Pfam" id="PF02635">
    <property type="entry name" value="DsrE"/>
    <property type="match status" value="1"/>
</dbReference>
<comment type="caution">
    <text evidence="1">The sequence shown here is derived from an EMBL/GenBank/DDBJ whole genome shotgun (WGS) entry which is preliminary data.</text>
</comment>
<organism evidence="1 2">
    <name type="scientific">Puia dinghuensis</name>
    <dbReference type="NCBI Taxonomy" id="1792502"/>
    <lineage>
        <taxon>Bacteria</taxon>
        <taxon>Pseudomonadati</taxon>
        <taxon>Bacteroidota</taxon>
        <taxon>Chitinophagia</taxon>
        <taxon>Chitinophagales</taxon>
        <taxon>Chitinophagaceae</taxon>
        <taxon>Puia</taxon>
    </lineage>
</organism>
<evidence type="ECO:0000313" key="1">
    <source>
        <dbReference type="EMBL" id="GGB18227.1"/>
    </source>
</evidence>
<dbReference type="Proteomes" id="UP000607559">
    <property type="component" value="Unassembled WGS sequence"/>
</dbReference>
<reference evidence="1" key="1">
    <citation type="journal article" date="2014" name="Int. J. Syst. Evol. Microbiol.">
        <title>Complete genome sequence of Corynebacterium casei LMG S-19264T (=DSM 44701T), isolated from a smear-ripened cheese.</title>
        <authorList>
            <consortium name="US DOE Joint Genome Institute (JGI-PGF)"/>
            <person name="Walter F."/>
            <person name="Albersmeier A."/>
            <person name="Kalinowski J."/>
            <person name="Ruckert C."/>
        </authorList>
    </citation>
    <scope>NUCLEOTIDE SEQUENCE</scope>
    <source>
        <strain evidence="1">CGMCC 1.15448</strain>
    </source>
</reference>
<evidence type="ECO:0000313" key="2">
    <source>
        <dbReference type="Proteomes" id="UP000607559"/>
    </source>
</evidence>
<sequence length="127" mass="13957">MLVTATGFSQTKDYRVVFDLTSRDSVNQQAIIREIGLIKGANPDAKLEVVIYGQGLDMAVKGRSGQQGAVEKLIADDKASFKVCAMTMKRNNIDKDQLVPGVEVVPDGIYEIISKQREGWGYIKVAH</sequence>
<dbReference type="PANTHER" id="PTHR37691:SF1">
    <property type="entry name" value="BLR3518 PROTEIN"/>
    <property type="match status" value="1"/>
</dbReference>
<dbReference type="AlphaFoldDB" id="A0A8J2UHG5"/>
<accession>A0A8J2UHG5</accession>
<keyword evidence="2" id="KW-1185">Reference proteome</keyword>
<gene>
    <name evidence="1" type="ORF">GCM10011511_47570</name>
</gene>